<keyword evidence="1" id="KW-0812">Transmembrane</keyword>
<keyword evidence="4" id="KW-1185">Reference proteome</keyword>
<dbReference type="SUPFAM" id="SSF52833">
    <property type="entry name" value="Thioredoxin-like"/>
    <property type="match status" value="1"/>
</dbReference>
<proteinExistence type="predicted"/>
<dbReference type="PANTHER" id="PTHR46472:SF1">
    <property type="entry name" value="NUCLEOREDOXIN"/>
    <property type="match status" value="1"/>
</dbReference>
<dbReference type="PANTHER" id="PTHR46472">
    <property type="entry name" value="NUCLEOREDOXIN"/>
    <property type="match status" value="1"/>
</dbReference>
<evidence type="ECO:0000313" key="3">
    <source>
        <dbReference type="EMBL" id="KAF5833820.1"/>
    </source>
</evidence>
<reference evidence="3" key="1">
    <citation type="submission" date="2017-08" db="EMBL/GenBank/DDBJ databases">
        <authorList>
            <person name="Polle J.E."/>
            <person name="Barry K."/>
            <person name="Cushman J."/>
            <person name="Schmutz J."/>
            <person name="Tran D."/>
            <person name="Hathwaick L.T."/>
            <person name="Yim W.C."/>
            <person name="Jenkins J."/>
            <person name="Mckie-Krisberg Z.M."/>
            <person name="Prochnik S."/>
            <person name="Lindquist E."/>
            <person name="Dockter R.B."/>
            <person name="Adam C."/>
            <person name="Molina H."/>
            <person name="Bunkerborg J."/>
            <person name="Jin E."/>
            <person name="Buchheim M."/>
            <person name="Magnuson J."/>
        </authorList>
    </citation>
    <scope>NUCLEOTIDE SEQUENCE</scope>
    <source>
        <strain evidence="3">CCAP 19/18</strain>
    </source>
</reference>
<organism evidence="3 4">
    <name type="scientific">Dunaliella salina</name>
    <name type="common">Green alga</name>
    <name type="synonym">Protococcus salinus</name>
    <dbReference type="NCBI Taxonomy" id="3046"/>
    <lineage>
        <taxon>Eukaryota</taxon>
        <taxon>Viridiplantae</taxon>
        <taxon>Chlorophyta</taxon>
        <taxon>core chlorophytes</taxon>
        <taxon>Chlorophyceae</taxon>
        <taxon>CS clade</taxon>
        <taxon>Chlamydomonadales</taxon>
        <taxon>Dunaliellaceae</taxon>
        <taxon>Dunaliella</taxon>
    </lineage>
</organism>
<dbReference type="InterPro" id="IPR036249">
    <property type="entry name" value="Thioredoxin-like_sf"/>
</dbReference>
<dbReference type="Pfam" id="PF13905">
    <property type="entry name" value="Thioredoxin_8"/>
    <property type="match status" value="1"/>
</dbReference>
<evidence type="ECO:0000259" key="2">
    <source>
        <dbReference type="PROSITE" id="PS51352"/>
    </source>
</evidence>
<dbReference type="InterPro" id="IPR012336">
    <property type="entry name" value="Thioredoxin-like_fold"/>
</dbReference>
<dbReference type="Proteomes" id="UP000815325">
    <property type="component" value="Unassembled WGS sequence"/>
</dbReference>
<keyword evidence="1" id="KW-1133">Transmembrane helix</keyword>
<dbReference type="EMBL" id="MU069789">
    <property type="protein sequence ID" value="KAF5833820.1"/>
    <property type="molecule type" value="Genomic_DNA"/>
</dbReference>
<dbReference type="CDD" id="cd02964">
    <property type="entry name" value="TryX_like_family"/>
    <property type="match status" value="1"/>
</dbReference>
<dbReference type="InterPro" id="IPR013766">
    <property type="entry name" value="Thioredoxin_domain"/>
</dbReference>
<accession>A0ABQ7GGU0</accession>
<keyword evidence="1" id="KW-0472">Membrane</keyword>
<dbReference type="Gene3D" id="3.40.30.10">
    <property type="entry name" value="Glutaredoxin"/>
    <property type="match status" value="1"/>
</dbReference>
<sequence>MGKQEVDLRQCCPSLVKKTPDLQMVPVDTSKALADKYVGIYFSAHWCPPCRAFTPALRKFYMYMMAKGRPFEIIFVSSDKDQQDFEEYFLKNMPWLTLPWEGSLETRHSLARMFAVAGIPYLVIVGPDGKVLNSNARTALIKDPLGERFPWDNEPWFSMPSSSFLLPLLLALIIWFVVHFSETS</sequence>
<evidence type="ECO:0000313" key="4">
    <source>
        <dbReference type="Proteomes" id="UP000815325"/>
    </source>
</evidence>
<protein>
    <submittedName>
        <fullName evidence="3">Thioredoxin-like-domain-containing protein</fullName>
    </submittedName>
</protein>
<gene>
    <name evidence="3" type="ORF">DUNSADRAFT_9729</name>
</gene>
<feature type="transmembrane region" description="Helical" evidence="1">
    <location>
        <begin position="156"/>
        <end position="178"/>
    </location>
</feature>
<name>A0ABQ7GGU0_DUNSA</name>
<evidence type="ECO:0000256" key="1">
    <source>
        <dbReference type="SAM" id="Phobius"/>
    </source>
</evidence>
<feature type="domain" description="Thioredoxin" evidence="2">
    <location>
        <begin position="13"/>
        <end position="162"/>
    </location>
</feature>
<comment type="caution">
    <text evidence="3">The sequence shown here is derived from an EMBL/GenBank/DDBJ whole genome shotgun (WGS) entry which is preliminary data.</text>
</comment>
<dbReference type="PROSITE" id="PS51352">
    <property type="entry name" value="THIOREDOXIN_2"/>
    <property type="match status" value="1"/>
</dbReference>